<protein>
    <recommendedName>
        <fullName evidence="5">Large ribosomal subunit protein mL45</fullName>
    </recommendedName>
    <alternativeName>
        <fullName evidence="6">39S ribosomal protein L45, mitochondrial</fullName>
    </alternativeName>
</protein>
<evidence type="ECO:0000256" key="1">
    <source>
        <dbReference type="ARBA" id="ARBA00022946"/>
    </source>
</evidence>
<proteinExistence type="inferred from homology"/>
<sequence length="234" mass="25556">MNGFMDLTSLIFLVIAVAVFWRLRSVLGSRTGNERPPVDPYSKRDEQVASNNDNVVTLPSARRREGDVPAEANQHIDAVAPEGTALNDALKTILSADSSFDPDYFLEGAKAAYEMIVTAYAKGDRGELKSLLSTEVFTSFASAIGEREKQGQKMDFTFVGVDKAEIIEAMLKDGDAQVTVRFVSQLISATYDANGTLIDGEPTKVAEVTDIWTFARPVRARDPNWKLVATEADG</sequence>
<dbReference type="InterPro" id="IPR016985">
    <property type="entry name" value="UCP031890_Tim44-rel"/>
</dbReference>
<dbReference type="NCBIfam" id="NF033779">
    <property type="entry name" value="Tim44_TimA_adap"/>
    <property type="match status" value="1"/>
</dbReference>
<organism evidence="9 10">
    <name type="scientific">Hartmannibacter diazotrophicus</name>
    <dbReference type="NCBI Taxonomy" id="1482074"/>
    <lineage>
        <taxon>Bacteria</taxon>
        <taxon>Pseudomonadati</taxon>
        <taxon>Pseudomonadota</taxon>
        <taxon>Alphaproteobacteria</taxon>
        <taxon>Hyphomicrobiales</taxon>
        <taxon>Pleomorphomonadaceae</taxon>
        <taxon>Hartmannibacter</taxon>
    </lineage>
</organism>
<dbReference type="Proteomes" id="UP000223606">
    <property type="component" value="Chromosome 1"/>
</dbReference>
<dbReference type="InterPro" id="IPR032710">
    <property type="entry name" value="NTF2-like_dom_sf"/>
</dbReference>
<keyword evidence="1" id="KW-0809">Transit peptide</keyword>
<feature type="region of interest" description="Disordered" evidence="7">
    <location>
        <begin position="31"/>
        <end position="52"/>
    </location>
</feature>
<name>A0A2C9CZE4_9HYPH</name>
<dbReference type="GO" id="GO:1990904">
    <property type="term" value="C:ribonucleoprotein complex"/>
    <property type="evidence" value="ECO:0007669"/>
    <property type="project" value="UniProtKB-KW"/>
</dbReference>
<comment type="similarity">
    <text evidence="4">Belongs to the mitochondrion-specific ribosomal protein mL45 family.</text>
</comment>
<evidence type="ECO:0000256" key="4">
    <source>
        <dbReference type="ARBA" id="ARBA00038073"/>
    </source>
</evidence>
<evidence type="ECO:0000256" key="5">
    <source>
        <dbReference type="ARBA" id="ARBA00039448"/>
    </source>
</evidence>
<keyword evidence="2" id="KW-0689">Ribosomal protein</keyword>
<feature type="domain" description="Tim44-like" evidence="8">
    <location>
        <begin position="86"/>
        <end position="232"/>
    </location>
</feature>
<accession>A0A2C9CZE4</accession>
<dbReference type="SUPFAM" id="SSF54427">
    <property type="entry name" value="NTF2-like"/>
    <property type="match status" value="1"/>
</dbReference>
<keyword evidence="10" id="KW-1185">Reference proteome</keyword>
<dbReference type="Pfam" id="PF04280">
    <property type="entry name" value="Tim44"/>
    <property type="match status" value="1"/>
</dbReference>
<evidence type="ECO:0000313" key="10">
    <source>
        <dbReference type="Proteomes" id="UP000223606"/>
    </source>
</evidence>
<dbReference type="InterPro" id="IPR051975">
    <property type="entry name" value="mtLSU_mL45"/>
</dbReference>
<dbReference type="EMBL" id="LT960614">
    <property type="protein sequence ID" value="SON53547.1"/>
    <property type="molecule type" value="Genomic_DNA"/>
</dbReference>
<gene>
    <name evidence="9" type="ORF">HDIA_0006</name>
</gene>
<dbReference type="PIRSF" id="PIRSF031890">
    <property type="entry name" value="UCP031890_transporter_Tim44"/>
    <property type="match status" value="1"/>
</dbReference>
<reference evidence="10" key="1">
    <citation type="submission" date="2017-09" db="EMBL/GenBank/DDBJ databases">
        <title>Genome sequence of Nannocystis excedens DSM 71.</title>
        <authorList>
            <person name="Blom J."/>
        </authorList>
    </citation>
    <scope>NUCLEOTIDE SEQUENCE [LARGE SCALE GENOMIC DNA]</scope>
    <source>
        <strain evidence="10">type strain: E19</strain>
    </source>
</reference>
<dbReference type="OrthoDB" id="9798618at2"/>
<dbReference type="PANTHER" id="PTHR28554">
    <property type="entry name" value="39S RIBOSOMAL PROTEIN L45, MITOCHONDRIAL"/>
    <property type="match status" value="1"/>
</dbReference>
<dbReference type="KEGG" id="hdi:HDIA_0006"/>
<dbReference type="AlphaFoldDB" id="A0A2C9CZE4"/>
<evidence type="ECO:0000256" key="7">
    <source>
        <dbReference type="SAM" id="MobiDB-lite"/>
    </source>
</evidence>
<feature type="compositionally biased region" description="Basic and acidic residues" evidence="7">
    <location>
        <begin position="32"/>
        <end position="47"/>
    </location>
</feature>
<evidence type="ECO:0000313" key="9">
    <source>
        <dbReference type="EMBL" id="SON53547.1"/>
    </source>
</evidence>
<dbReference type="PANTHER" id="PTHR28554:SF1">
    <property type="entry name" value="LARGE RIBOSOMAL SUBUNIT PROTEIN ML45"/>
    <property type="match status" value="1"/>
</dbReference>
<dbReference type="SMART" id="SM00978">
    <property type="entry name" value="Tim44"/>
    <property type="match status" value="1"/>
</dbReference>
<dbReference type="GO" id="GO:0005840">
    <property type="term" value="C:ribosome"/>
    <property type="evidence" value="ECO:0007669"/>
    <property type="project" value="UniProtKB-KW"/>
</dbReference>
<evidence type="ECO:0000259" key="8">
    <source>
        <dbReference type="SMART" id="SM00978"/>
    </source>
</evidence>
<evidence type="ECO:0000256" key="2">
    <source>
        <dbReference type="ARBA" id="ARBA00022980"/>
    </source>
</evidence>
<evidence type="ECO:0000256" key="3">
    <source>
        <dbReference type="ARBA" id="ARBA00023274"/>
    </source>
</evidence>
<keyword evidence="3" id="KW-0687">Ribonucleoprotein</keyword>
<dbReference type="InterPro" id="IPR007379">
    <property type="entry name" value="Tim44-like_dom"/>
</dbReference>
<evidence type="ECO:0000256" key="6">
    <source>
        <dbReference type="ARBA" id="ARBA00043031"/>
    </source>
</evidence>
<dbReference type="Gene3D" id="3.10.450.240">
    <property type="match status" value="1"/>
</dbReference>